<keyword evidence="3" id="KW-1185">Reference proteome</keyword>
<evidence type="ECO:0000313" key="2">
    <source>
        <dbReference type="EMBL" id="MCZ8513542.1"/>
    </source>
</evidence>
<evidence type="ECO:0000313" key="3">
    <source>
        <dbReference type="Proteomes" id="UP001527882"/>
    </source>
</evidence>
<organism evidence="2 3">
    <name type="scientific">Paenibacillus gyeongsangnamensis</name>
    <dbReference type="NCBI Taxonomy" id="3388067"/>
    <lineage>
        <taxon>Bacteria</taxon>
        <taxon>Bacillati</taxon>
        <taxon>Bacillota</taxon>
        <taxon>Bacilli</taxon>
        <taxon>Bacillales</taxon>
        <taxon>Paenibacillaceae</taxon>
        <taxon>Paenibacillus</taxon>
    </lineage>
</organism>
<name>A0ABT4Q9J2_9BACL</name>
<evidence type="ECO:0000256" key="1">
    <source>
        <dbReference type="SAM" id="MobiDB-lite"/>
    </source>
</evidence>
<dbReference type="Proteomes" id="UP001527882">
    <property type="component" value="Unassembled WGS sequence"/>
</dbReference>
<reference evidence="2 3" key="1">
    <citation type="submission" date="2022-12" db="EMBL/GenBank/DDBJ databases">
        <title>Draft genome sequence of Paenibacillus sp. dW9.</title>
        <authorList>
            <person name="Choi E.-W."/>
            <person name="Kim D.-U."/>
        </authorList>
    </citation>
    <scope>NUCLEOTIDE SEQUENCE [LARGE SCALE GENOMIC DNA]</scope>
    <source>
        <strain evidence="3">dW9</strain>
    </source>
</reference>
<accession>A0ABT4Q9J2</accession>
<proteinExistence type="predicted"/>
<gene>
    <name evidence="2" type="ORF">O9H85_14080</name>
</gene>
<sequence>MSQEHNPMESLGEEQPNPETSFLRSPIIGHHGFAHSVHGPHGVFHGGFHGGIHEGIHGGIHGGLTPFILAPLLYTAAYSYDSYPYPYYPSYYPYDAYDPYYPYYP</sequence>
<protein>
    <recommendedName>
        <fullName evidence="4">Cobalt transporter</fullName>
    </recommendedName>
</protein>
<comment type="caution">
    <text evidence="2">The sequence shown here is derived from an EMBL/GenBank/DDBJ whole genome shotgun (WGS) entry which is preliminary data.</text>
</comment>
<dbReference type="RefSeq" id="WP_269882062.1">
    <property type="nucleotide sequence ID" value="NZ_JAQAGZ010000008.1"/>
</dbReference>
<feature type="region of interest" description="Disordered" evidence="1">
    <location>
        <begin position="1"/>
        <end position="25"/>
    </location>
</feature>
<dbReference type="EMBL" id="JAQAGZ010000008">
    <property type="protein sequence ID" value="MCZ8513542.1"/>
    <property type="molecule type" value="Genomic_DNA"/>
</dbReference>
<evidence type="ECO:0008006" key="4">
    <source>
        <dbReference type="Google" id="ProtNLM"/>
    </source>
</evidence>